<comment type="caution">
    <text evidence="1">The sequence shown here is derived from an EMBL/GenBank/DDBJ whole genome shotgun (WGS) entry which is preliminary data.</text>
</comment>
<accession>A0A8S2UZF4</accession>
<proteinExistence type="predicted"/>
<protein>
    <submittedName>
        <fullName evidence="1">Uncharacterized protein</fullName>
    </submittedName>
</protein>
<evidence type="ECO:0000313" key="2">
    <source>
        <dbReference type="Proteomes" id="UP000676336"/>
    </source>
</evidence>
<name>A0A8S2UZF4_9BILA</name>
<organism evidence="1 2">
    <name type="scientific">Rotaria magnacalcarata</name>
    <dbReference type="NCBI Taxonomy" id="392030"/>
    <lineage>
        <taxon>Eukaryota</taxon>
        <taxon>Metazoa</taxon>
        <taxon>Spiralia</taxon>
        <taxon>Gnathifera</taxon>
        <taxon>Rotifera</taxon>
        <taxon>Eurotatoria</taxon>
        <taxon>Bdelloidea</taxon>
        <taxon>Philodinida</taxon>
        <taxon>Philodinidae</taxon>
        <taxon>Rotaria</taxon>
    </lineage>
</organism>
<sequence length="73" mass="8615">KDFLGKEYHLSSVVTEIATKRNKTIKQHEILLLDDDVKKILIAEKFGHKVLEIRDEINLDMFKNFADHILYEC</sequence>
<dbReference type="EMBL" id="CAJOBI010050482">
    <property type="protein sequence ID" value="CAF4369313.1"/>
    <property type="molecule type" value="Genomic_DNA"/>
</dbReference>
<dbReference type="AlphaFoldDB" id="A0A8S2UZF4"/>
<evidence type="ECO:0000313" key="1">
    <source>
        <dbReference type="EMBL" id="CAF4369313.1"/>
    </source>
</evidence>
<reference evidence="1" key="1">
    <citation type="submission" date="2021-02" db="EMBL/GenBank/DDBJ databases">
        <authorList>
            <person name="Nowell W R."/>
        </authorList>
    </citation>
    <scope>NUCLEOTIDE SEQUENCE</scope>
</reference>
<dbReference type="Proteomes" id="UP000676336">
    <property type="component" value="Unassembled WGS sequence"/>
</dbReference>
<gene>
    <name evidence="1" type="ORF">SMN809_LOCUS29064</name>
</gene>
<feature type="non-terminal residue" evidence="1">
    <location>
        <position position="1"/>
    </location>
</feature>